<evidence type="ECO:0000259" key="3">
    <source>
        <dbReference type="Pfam" id="PF08327"/>
    </source>
</evidence>
<name>A0A4V3AMI7_9MICC</name>
<dbReference type="InterPro" id="IPR013538">
    <property type="entry name" value="ASHA1/2-like_C"/>
</dbReference>
<evidence type="ECO:0000256" key="1">
    <source>
        <dbReference type="ARBA" id="ARBA00006817"/>
    </source>
</evidence>
<sequence length="306" mass="33743">MDTGTRTETPVGTNVPGQTHPGGTPAGGPGRADPTGRVEQVHGNHVLAFDEQFDYPRSYLWELLTSPPKLERWLGRLSPGLKLGKEFSLELDGGIISGTVVHIDPPTSVQFTWEDEFGLVSIVEFRVLPSNGGTLLQLRLHPETDEFLAEGAAGWQLLLEALRAAAAGVPAEGPGPDWMELRDAYCRRFALSPSMGVLEEEEGVPLVRFDRRYEGKLLLVNDALTADPEDQPFVELAEVDLTREGKKCTRVTVRAVVEDWEGLPRLMARWHAHLDAVAVNLAGGSPHRSERKIRVLEEFYRRALAA</sequence>
<evidence type="ECO:0000256" key="2">
    <source>
        <dbReference type="SAM" id="MobiDB-lite"/>
    </source>
</evidence>
<dbReference type="Proteomes" id="UP000295411">
    <property type="component" value="Unassembled WGS sequence"/>
</dbReference>
<proteinExistence type="inferred from homology"/>
<keyword evidence="5" id="KW-1185">Reference proteome</keyword>
<evidence type="ECO:0000313" key="5">
    <source>
        <dbReference type="Proteomes" id="UP000295411"/>
    </source>
</evidence>
<evidence type="ECO:0000313" key="4">
    <source>
        <dbReference type="EMBL" id="TDK27012.1"/>
    </source>
</evidence>
<dbReference type="OrthoDB" id="8117292at2"/>
<dbReference type="InterPro" id="IPR023393">
    <property type="entry name" value="START-like_dom_sf"/>
</dbReference>
<reference evidence="4 5" key="1">
    <citation type="submission" date="2019-03" db="EMBL/GenBank/DDBJ databases">
        <title>Arthrobacter sp. nov., an bacterium isolated from biocrust in Mu Us Desert.</title>
        <authorList>
            <person name="Lixiong L."/>
        </authorList>
    </citation>
    <scope>NUCLEOTIDE SEQUENCE [LARGE SCALE GENOMIC DNA]</scope>
    <source>
        <strain evidence="4 5">SLN-3</strain>
    </source>
</reference>
<dbReference type="SUPFAM" id="SSF55961">
    <property type="entry name" value="Bet v1-like"/>
    <property type="match status" value="2"/>
</dbReference>
<gene>
    <name evidence="4" type="ORF">E2F48_07665</name>
</gene>
<dbReference type="Gene3D" id="3.30.530.20">
    <property type="match status" value="1"/>
</dbReference>
<comment type="caution">
    <text evidence="4">The sequence shown here is derived from an EMBL/GenBank/DDBJ whole genome shotgun (WGS) entry which is preliminary data.</text>
</comment>
<protein>
    <recommendedName>
        <fullName evidence="3">Activator of Hsp90 ATPase homologue 1/2-like C-terminal domain-containing protein</fullName>
    </recommendedName>
</protein>
<dbReference type="EMBL" id="SMTK01000002">
    <property type="protein sequence ID" value="TDK27012.1"/>
    <property type="molecule type" value="Genomic_DNA"/>
</dbReference>
<accession>A0A4V3AMI7</accession>
<feature type="region of interest" description="Disordered" evidence="2">
    <location>
        <begin position="1"/>
        <end position="34"/>
    </location>
</feature>
<comment type="similarity">
    <text evidence="1">Belongs to the AHA1 family.</text>
</comment>
<feature type="compositionally biased region" description="Polar residues" evidence="2">
    <location>
        <begin position="1"/>
        <end position="12"/>
    </location>
</feature>
<dbReference type="RefSeq" id="WP_133403357.1">
    <property type="nucleotide sequence ID" value="NZ_SMTK01000002.1"/>
</dbReference>
<dbReference type="AlphaFoldDB" id="A0A4V3AMI7"/>
<organism evidence="4 5">
    <name type="scientific">Arthrobacter crusticola</name>
    <dbReference type="NCBI Taxonomy" id="2547960"/>
    <lineage>
        <taxon>Bacteria</taxon>
        <taxon>Bacillati</taxon>
        <taxon>Actinomycetota</taxon>
        <taxon>Actinomycetes</taxon>
        <taxon>Micrococcales</taxon>
        <taxon>Micrococcaceae</taxon>
        <taxon>Arthrobacter</taxon>
    </lineage>
</organism>
<feature type="domain" description="Activator of Hsp90 ATPase homologue 1/2-like C-terminal" evidence="3">
    <location>
        <begin position="54"/>
        <end position="165"/>
    </location>
</feature>
<dbReference type="Pfam" id="PF08327">
    <property type="entry name" value="AHSA1"/>
    <property type="match status" value="1"/>
</dbReference>